<protein>
    <submittedName>
        <fullName evidence="1">Uncharacterized protein</fullName>
    </submittedName>
</protein>
<evidence type="ECO:0000313" key="2">
    <source>
        <dbReference type="Proteomes" id="UP000822688"/>
    </source>
</evidence>
<sequence length="119" mass="13315">MLVFILVSKIIATRLTTRLTARLTLSSVISSSVRCSCHNHTSKQAITPCHQFITFTASAWLISSWSGIDQLTLLERILSFFEESIMFAGAVQTYVFGSSDFVLDCRQTFEPANSSMLKR</sequence>
<dbReference type="EMBL" id="CM026424">
    <property type="protein sequence ID" value="KAG0579717.1"/>
    <property type="molecule type" value="Genomic_DNA"/>
</dbReference>
<name>A0A8T0I9S7_CERPU</name>
<comment type="caution">
    <text evidence="1">The sequence shown here is derived from an EMBL/GenBank/DDBJ whole genome shotgun (WGS) entry which is preliminary data.</text>
</comment>
<gene>
    <name evidence="1" type="ORF">KC19_4G119300</name>
</gene>
<dbReference type="AlphaFoldDB" id="A0A8T0I9S7"/>
<organism evidence="1 2">
    <name type="scientific">Ceratodon purpureus</name>
    <name type="common">Fire moss</name>
    <name type="synonym">Dicranum purpureum</name>
    <dbReference type="NCBI Taxonomy" id="3225"/>
    <lineage>
        <taxon>Eukaryota</taxon>
        <taxon>Viridiplantae</taxon>
        <taxon>Streptophyta</taxon>
        <taxon>Embryophyta</taxon>
        <taxon>Bryophyta</taxon>
        <taxon>Bryophytina</taxon>
        <taxon>Bryopsida</taxon>
        <taxon>Dicranidae</taxon>
        <taxon>Pseudoditrichales</taxon>
        <taxon>Ditrichaceae</taxon>
        <taxon>Ceratodon</taxon>
    </lineage>
</organism>
<dbReference type="Proteomes" id="UP000822688">
    <property type="component" value="Chromosome 4"/>
</dbReference>
<evidence type="ECO:0000313" key="1">
    <source>
        <dbReference type="EMBL" id="KAG0579717.1"/>
    </source>
</evidence>
<proteinExistence type="predicted"/>
<keyword evidence="2" id="KW-1185">Reference proteome</keyword>
<accession>A0A8T0I9S7</accession>
<reference evidence="1" key="1">
    <citation type="submission" date="2020-06" db="EMBL/GenBank/DDBJ databases">
        <title>WGS assembly of Ceratodon purpureus strain R40.</title>
        <authorList>
            <person name="Carey S.B."/>
            <person name="Jenkins J."/>
            <person name="Shu S."/>
            <person name="Lovell J.T."/>
            <person name="Sreedasyam A."/>
            <person name="Maumus F."/>
            <person name="Tiley G.P."/>
            <person name="Fernandez-Pozo N."/>
            <person name="Barry K."/>
            <person name="Chen C."/>
            <person name="Wang M."/>
            <person name="Lipzen A."/>
            <person name="Daum C."/>
            <person name="Saski C.A."/>
            <person name="Payton A.C."/>
            <person name="Mcbreen J.C."/>
            <person name="Conrad R.E."/>
            <person name="Kollar L.M."/>
            <person name="Olsson S."/>
            <person name="Huttunen S."/>
            <person name="Landis J.B."/>
            <person name="Wickett N.J."/>
            <person name="Johnson M.G."/>
            <person name="Rensing S.A."/>
            <person name="Grimwood J."/>
            <person name="Schmutz J."/>
            <person name="Mcdaniel S.F."/>
        </authorList>
    </citation>
    <scope>NUCLEOTIDE SEQUENCE</scope>
    <source>
        <strain evidence="1">R40</strain>
    </source>
</reference>